<evidence type="ECO:0000256" key="3">
    <source>
        <dbReference type="ARBA" id="ARBA00022723"/>
    </source>
</evidence>
<dbReference type="InterPro" id="IPR028592">
    <property type="entry name" value="QTRTD1"/>
</dbReference>
<dbReference type="GO" id="GO:0008479">
    <property type="term" value="F:tRNA-guanosine(34) queuine transglycosylase activity"/>
    <property type="evidence" value="ECO:0007669"/>
    <property type="project" value="UniProtKB-UniRule"/>
</dbReference>
<dbReference type="Gene3D" id="3.20.20.105">
    <property type="entry name" value="Queuine tRNA-ribosyltransferase-like"/>
    <property type="match status" value="1"/>
</dbReference>
<dbReference type="GO" id="GO:0005737">
    <property type="term" value="C:cytoplasm"/>
    <property type="evidence" value="ECO:0007669"/>
    <property type="project" value="UniProtKB-SubCell"/>
</dbReference>
<reference evidence="8" key="2">
    <citation type="submission" date="2020-11" db="EMBL/GenBank/DDBJ databases">
        <title>Whole genome sequencing of Colletotrichum sp.</title>
        <authorList>
            <person name="Li H."/>
        </authorList>
    </citation>
    <scope>NUCLEOTIDE SEQUENCE</scope>
    <source>
        <strain evidence="8">CkLH20</strain>
    </source>
</reference>
<dbReference type="GO" id="GO:0006400">
    <property type="term" value="P:tRNA modification"/>
    <property type="evidence" value="ECO:0007669"/>
    <property type="project" value="InterPro"/>
</dbReference>
<evidence type="ECO:0000256" key="4">
    <source>
        <dbReference type="ARBA" id="ARBA00022833"/>
    </source>
</evidence>
<evidence type="ECO:0000313" key="9">
    <source>
        <dbReference type="Proteomes" id="UP000781932"/>
    </source>
</evidence>
<feature type="binding site" evidence="5">
    <location>
        <position position="320"/>
    </location>
    <ligand>
        <name>Zn(2+)</name>
        <dbReference type="ChEBI" id="CHEBI:29105"/>
    </ligand>
</feature>
<dbReference type="SUPFAM" id="SSF51713">
    <property type="entry name" value="tRNA-guanine transglycosylase"/>
    <property type="match status" value="1"/>
</dbReference>
<comment type="function">
    <text evidence="5">Non-catalytic subunit of the queuine tRNA-ribosyltransferase (TGT) that catalyzes the base-exchange of a guanine (G) residue with queuine (Q) at position 34 (anticodon wobble position) in tRNAs with GU(N) anticodons (tRNA-Asp, -Asn, -His and -Tyr), resulting in the hypermodified nucleoside queuosine (7-(((4,5-cis-dihydroxy-2-cyclopenten-1-yl)amino)methyl)-7-deazaguanosine).</text>
</comment>
<feature type="compositionally biased region" description="Polar residues" evidence="6">
    <location>
        <begin position="411"/>
        <end position="423"/>
    </location>
</feature>
<comment type="cofactor">
    <cofactor evidence="5">
        <name>Zn(2+)</name>
        <dbReference type="ChEBI" id="CHEBI:29105"/>
    </cofactor>
    <text evidence="5">Binds 1 zinc ion per subunit.</text>
</comment>
<feature type="region of interest" description="Disordered" evidence="6">
    <location>
        <begin position="390"/>
        <end position="473"/>
    </location>
</feature>
<dbReference type="InterPro" id="IPR002616">
    <property type="entry name" value="tRNA_ribo_trans-like"/>
</dbReference>
<feature type="binding site" evidence="5">
    <location>
        <position position="325"/>
    </location>
    <ligand>
        <name>Zn(2+)</name>
        <dbReference type="ChEBI" id="CHEBI:29105"/>
    </ligand>
</feature>
<dbReference type="HAMAP" id="MF_03043">
    <property type="entry name" value="QTRT2"/>
    <property type="match status" value="1"/>
</dbReference>
<feature type="binding site" evidence="5">
    <location>
        <position position="322"/>
    </location>
    <ligand>
        <name>Zn(2+)</name>
        <dbReference type="ChEBI" id="CHEBI:29105"/>
    </ligand>
</feature>
<comment type="similarity">
    <text evidence="5">Belongs to the queuine tRNA-ribosyltransferase family. QTRT2 subfamily.</text>
</comment>
<proteinExistence type="inferred from homology"/>
<organism evidence="8 9">
    <name type="scientific">Colletotrichum karsti</name>
    <dbReference type="NCBI Taxonomy" id="1095194"/>
    <lineage>
        <taxon>Eukaryota</taxon>
        <taxon>Fungi</taxon>
        <taxon>Dikarya</taxon>
        <taxon>Ascomycota</taxon>
        <taxon>Pezizomycotina</taxon>
        <taxon>Sordariomycetes</taxon>
        <taxon>Hypocreomycetidae</taxon>
        <taxon>Glomerellales</taxon>
        <taxon>Glomerellaceae</taxon>
        <taxon>Colletotrichum</taxon>
        <taxon>Colletotrichum boninense species complex</taxon>
    </lineage>
</organism>
<dbReference type="AlphaFoldDB" id="A0A9P6LIP5"/>
<protein>
    <recommendedName>
        <fullName evidence="5">Queuine tRNA-ribosyltransferase accessory subunit 2</fullName>
    </recommendedName>
    <alternativeName>
        <fullName evidence="5">Queuine tRNA-ribosyltransferase domain-containing protein 1</fullName>
    </alternativeName>
</protein>
<keyword evidence="3 5" id="KW-0479">Metal-binding</keyword>
<dbReference type="RefSeq" id="XP_038744304.1">
    <property type="nucleotide sequence ID" value="XM_038890254.1"/>
</dbReference>
<evidence type="ECO:0000256" key="2">
    <source>
        <dbReference type="ARBA" id="ARBA00022694"/>
    </source>
</evidence>
<dbReference type="Pfam" id="PF01702">
    <property type="entry name" value="TGT"/>
    <property type="match status" value="1"/>
</dbReference>
<comment type="subcellular location">
    <subcellularLocation>
        <location evidence="5">Cytoplasm</location>
    </subcellularLocation>
</comment>
<keyword evidence="1 5" id="KW-0963">Cytoplasm</keyword>
<comment type="caution">
    <text evidence="8">The sequence shown here is derived from an EMBL/GenBank/DDBJ whole genome shotgun (WGS) entry which is preliminary data.</text>
</comment>
<sequence length="473" mass="51498">MIFEILKKSVEGAAAARLGRLALPKRKPIETPNYIATASRGVIPHITPDNLAKHASFGAAYMALEDFIEKKKPAALSLPSPDKRPLHSFTCLPDSIATVLAARRNPAIKTPVGNGAKFIAIFTSTGFRNLTIDEYFSAVETLRPDIAVGPADLFHTSSMPPSKKLVRMAERTEEWTDVFLNPKRLQALRAAGVSVFAPVLGIPYQIQWEHLSHLANDVVDSLSGLAVYDVDLLPDIEENYKPLVPLPRLSLHIPETPQAILRQISLGVDICTIPFLNAISDAGVALTFTFPPKEGGVQPLGVDMWLPEHETALTPLSEGCGCYACTTHHRAFVHHLLNAKEMLGWTLLQIHNQQVMSDFFAGIRAAIRTGHDEFERESERFAATYEAELPKGTGTRPRARGYHFKGEANPSKINPSTWQNFSEAGSDAGGDAVMLEGTAATGEGIETPLVPEEGSSELQGKGFAEIADEKSRP</sequence>
<evidence type="ECO:0000256" key="6">
    <source>
        <dbReference type="SAM" id="MobiDB-lite"/>
    </source>
</evidence>
<dbReference type="EMBL" id="JAATWM020000024">
    <property type="protein sequence ID" value="KAF9874843.1"/>
    <property type="molecule type" value="Genomic_DNA"/>
</dbReference>
<dbReference type="Proteomes" id="UP000781932">
    <property type="component" value="Unassembled WGS sequence"/>
</dbReference>
<evidence type="ECO:0000256" key="1">
    <source>
        <dbReference type="ARBA" id="ARBA00022490"/>
    </source>
</evidence>
<keyword evidence="9" id="KW-1185">Reference proteome</keyword>
<feature type="domain" description="tRNA-guanine(15) transglycosylase-like" evidence="7">
    <location>
        <begin position="15"/>
        <end position="386"/>
    </location>
</feature>
<dbReference type="InterPro" id="IPR036511">
    <property type="entry name" value="TGT-like_sf"/>
</dbReference>
<comment type="subunit">
    <text evidence="5">Heterodimer of a catalytic subunit and an accessory subunit.</text>
</comment>
<evidence type="ECO:0000313" key="8">
    <source>
        <dbReference type="EMBL" id="KAF9874843.1"/>
    </source>
</evidence>
<dbReference type="GeneID" id="62163328"/>
<dbReference type="GO" id="GO:0046872">
    <property type="term" value="F:metal ion binding"/>
    <property type="evidence" value="ECO:0007669"/>
    <property type="project" value="UniProtKB-KW"/>
</dbReference>
<name>A0A9P6LIP5_9PEZI</name>
<dbReference type="InterPro" id="IPR050852">
    <property type="entry name" value="Queuine_tRNA-ribosyltrfase"/>
</dbReference>
<dbReference type="NCBIfam" id="TIGR00449">
    <property type="entry name" value="tgt_general"/>
    <property type="match status" value="1"/>
</dbReference>
<accession>A0A9P6LIP5</accession>
<evidence type="ECO:0000256" key="5">
    <source>
        <dbReference type="HAMAP-Rule" id="MF_03043"/>
    </source>
</evidence>
<dbReference type="PANTHER" id="PTHR46064">
    <property type="entry name" value="QUEUINE TRNA-RIBOSYLTRANSFERASE ACCESSORY SUBUNIT 2"/>
    <property type="match status" value="1"/>
</dbReference>
<feature type="binding site" evidence="5">
    <location>
        <position position="351"/>
    </location>
    <ligand>
        <name>Zn(2+)</name>
        <dbReference type="ChEBI" id="CHEBI:29105"/>
    </ligand>
</feature>
<evidence type="ECO:0000259" key="7">
    <source>
        <dbReference type="Pfam" id="PF01702"/>
    </source>
</evidence>
<keyword evidence="4 5" id="KW-0862">Zinc</keyword>
<reference evidence="8" key="1">
    <citation type="submission" date="2020-03" db="EMBL/GenBank/DDBJ databases">
        <authorList>
            <person name="He L."/>
        </authorList>
    </citation>
    <scope>NUCLEOTIDE SEQUENCE</scope>
    <source>
        <strain evidence="8">CkLH20</strain>
    </source>
</reference>
<keyword evidence="2 5" id="KW-0819">tRNA processing</keyword>
<dbReference type="PANTHER" id="PTHR46064:SF1">
    <property type="entry name" value="QUEUINE TRNA-RIBOSYLTRANSFERASE ACCESSORY SUBUNIT 2"/>
    <property type="match status" value="1"/>
</dbReference>
<dbReference type="OrthoDB" id="27601at2759"/>
<gene>
    <name evidence="8" type="ORF">CkaCkLH20_07537</name>
</gene>